<dbReference type="EMBL" id="CM042040">
    <property type="protein sequence ID" value="KAI3717638.1"/>
    <property type="molecule type" value="Genomic_DNA"/>
</dbReference>
<name>A0ACB9B6T9_9ASTR</name>
<proteinExistence type="predicted"/>
<organism evidence="1 2">
    <name type="scientific">Smallanthus sonchifolius</name>
    <dbReference type="NCBI Taxonomy" id="185202"/>
    <lineage>
        <taxon>Eukaryota</taxon>
        <taxon>Viridiplantae</taxon>
        <taxon>Streptophyta</taxon>
        <taxon>Embryophyta</taxon>
        <taxon>Tracheophyta</taxon>
        <taxon>Spermatophyta</taxon>
        <taxon>Magnoliopsida</taxon>
        <taxon>eudicotyledons</taxon>
        <taxon>Gunneridae</taxon>
        <taxon>Pentapetalae</taxon>
        <taxon>asterids</taxon>
        <taxon>campanulids</taxon>
        <taxon>Asterales</taxon>
        <taxon>Asteraceae</taxon>
        <taxon>Asteroideae</taxon>
        <taxon>Heliantheae alliance</taxon>
        <taxon>Millerieae</taxon>
        <taxon>Smallanthus</taxon>
    </lineage>
</organism>
<gene>
    <name evidence="1" type="ORF">L1987_69385</name>
</gene>
<reference evidence="2" key="1">
    <citation type="journal article" date="2022" name="Mol. Ecol. Resour.">
        <title>The genomes of chicory, endive, great burdock and yacon provide insights into Asteraceae palaeo-polyploidization history and plant inulin production.</title>
        <authorList>
            <person name="Fan W."/>
            <person name="Wang S."/>
            <person name="Wang H."/>
            <person name="Wang A."/>
            <person name="Jiang F."/>
            <person name="Liu H."/>
            <person name="Zhao H."/>
            <person name="Xu D."/>
            <person name="Zhang Y."/>
        </authorList>
    </citation>
    <scope>NUCLEOTIDE SEQUENCE [LARGE SCALE GENOMIC DNA]</scope>
    <source>
        <strain evidence="2">cv. Yunnan</strain>
    </source>
</reference>
<comment type="caution">
    <text evidence="1">The sequence shown here is derived from an EMBL/GenBank/DDBJ whole genome shotgun (WGS) entry which is preliminary data.</text>
</comment>
<evidence type="ECO:0000313" key="1">
    <source>
        <dbReference type="EMBL" id="KAI3717638.1"/>
    </source>
</evidence>
<dbReference type="Proteomes" id="UP001056120">
    <property type="component" value="Linkage Group LG23"/>
</dbReference>
<keyword evidence="2" id="KW-1185">Reference proteome</keyword>
<accession>A0ACB9B6T9</accession>
<reference evidence="1 2" key="2">
    <citation type="journal article" date="2022" name="Mol. Ecol. Resour.">
        <title>The genomes of chicory, endive, great burdock and yacon provide insights into Asteraceae paleo-polyploidization history and plant inulin production.</title>
        <authorList>
            <person name="Fan W."/>
            <person name="Wang S."/>
            <person name="Wang H."/>
            <person name="Wang A."/>
            <person name="Jiang F."/>
            <person name="Liu H."/>
            <person name="Zhao H."/>
            <person name="Xu D."/>
            <person name="Zhang Y."/>
        </authorList>
    </citation>
    <scope>NUCLEOTIDE SEQUENCE [LARGE SCALE GENOMIC DNA]</scope>
    <source>
        <strain evidence="2">cv. Yunnan</strain>
        <tissue evidence="1">Leaves</tissue>
    </source>
</reference>
<sequence>MNPRFLQEVFNHELKDLSKPARMYLMLGHKNNIFQSMRTFSKKFSGVNVPLLSTMLNIQSTQGSGSHPGFIEQLSEPSLSISSLNLSVEAPSQDDLPSPTATFLKVLIDLVAKVPSPSSLPEKVHSGSDDRVNVEGAITTTGPSIDHEGSDNITKSPTTATHSEDGSFETLFTDWNLRRQENQGDGDEEARPKAPSSSKDSITMEEDRLKLKNLELTARVAMLEAEVSKLKHQAGVHT</sequence>
<protein>
    <submittedName>
        <fullName evidence="1">Uncharacterized protein</fullName>
    </submittedName>
</protein>
<evidence type="ECO:0000313" key="2">
    <source>
        <dbReference type="Proteomes" id="UP001056120"/>
    </source>
</evidence>